<dbReference type="OrthoDB" id="1013516at2"/>
<dbReference type="EMBL" id="SPNC01000119">
    <property type="protein sequence ID" value="TFH94462.1"/>
    <property type="molecule type" value="Genomic_DNA"/>
</dbReference>
<evidence type="ECO:0008006" key="3">
    <source>
        <dbReference type="Google" id="ProtNLM"/>
    </source>
</evidence>
<keyword evidence="2" id="KW-1185">Reference proteome</keyword>
<dbReference type="Proteomes" id="UP000297225">
    <property type="component" value="Unassembled WGS sequence"/>
</dbReference>
<dbReference type="STRING" id="1122973.GCA_000379925_01919"/>
<accession>A0A4Y8WQ21</accession>
<evidence type="ECO:0000313" key="2">
    <source>
        <dbReference type="Proteomes" id="UP000297225"/>
    </source>
</evidence>
<evidence type="ECO:0000313" key="1">
    <source>
        <dbReference type="EMBL" id="TFH94462.1"/>
    </source>
</evidence>
<name>A0A4Y8WQ21_9PORP</name>
<comment type="caution">
    <text evidence="1">The sequence shown here is derived from an EMBL/GenBank/DDBJ whole genome shotgun (WGS) entry which is preliminary data.</text>
</comment>
<organism evidence="1 2">
    <name type="scientific">Porphyromonas levii</name>
    <dbReference type="NCBI Taxonomy" id="28114"/>
    <lineage>
        <taxon>Bacteria</taxon>
        <taxon>Pseudomonadati</taxon>
        <taxon>Bacteroidota</taxon>
        <taxon>Bacteroidia</taxon>
        <taxon>Bacteroidales</taxon>
        <taxon>Porphyromonadaceae</taxon>
        <taxon>Porphyromonas</taxon>
    </lineage>
</organism>
<sequence>MEKQERSYELRSEKVRSIVGQIPPVLVRYGTIILFAVLLIIFGIAYFMPYKQVYSGTITFYNVTETTTTAYISYANGKVLTNIEEPIPLTLHLETEDLDVQLKSIENRRDTLNRYPSIVTLPPEQKVWLPKLQNSTFDFTIIENNGNLLCHLIPVLSTTLE</sequence>
<dbReference type="AlphaFoldDB" id="A0A4Y8WQ21"/>
<proteinExistence type="predicted"/>
<dbReference type="RefSeq" id="WP_134849813.1">
    <property type="nucleotide sequence ID" value="NZ_CP197400.1"/>
</dbReference>
<gene>
    <name evidence="1" type="ORF">E4P47_07395</name>
</gene>
<reference evidence="1 2" key="1">
    <citation type="submission" date="2019-03" db="EMBL/GenBank/DDBJ databases">
        <title>Porphyromonas levii Isolated from the Uterus of Dairy Cows.</title>
        <authorList>
            <person name="Francis A.M."/>
        </authorList>
    </citation>
    <scope>NUCLEOTIDE SEQUENCE [LARGE SCALE GENOMIC DNA]</scope>
    <source>
        <strain evidence="1 2">AF5678</strain>
    </source>
</reference>
<protein>
    <recommendedName>
        <fullName evidence="3">HlyD family secretion protein</fullName>
    </recommendedName>
</protein>